<reference evidence="9" key="1">
    <citation type="submission" date="2022-11" db="EMBL/GenBank/DDBJ databases">
        <title>Centuries of genome instability and evolution in soft-shell clam transmissible cancer (bioRxiv).</title>
        <authorList>
            <person name="Hart S.F.M."/>
            <person name="Yonemitsu M.A."/>
            <person name="Giersch R.M."/>
            <person name="Beal B.F."/>
            <person name="Arriagada G."/>
            <person name="Davis B.W."/>
            <person name="Ostrander E.A."/>
            <person name="Goff S.P."/>
            <person name="Metzger M.J."/>
        </authorList>
    </citation>
    <scope>NUCLEOTIDE SEQUENCE</scope>
    <source>
        <strain evidence="9">MELC-2E11</strain>
        <tissue evidence="9">Siphon/mantle</tissue>
    </source>
</reference>
<keyword evidence="7 8" id="KW-0472">Membrane</keyword>
<feature type="transmembrane region" description="Helical" evidence="8">
    <location>
        <begin position="338"/>
        <end position="359"/>
    </location>
</feature>
<evidence type="ECO:0000313" key="9">
    <source>
        <dbReference type="EMBL" id="WAQ94169.1"/>
    </source>
</evidence>
<evidence type="ECO:0000313" key="10">
    <source>
        <dbReference type="Proteomes" id="UP001164746"/>
    </source>
</evidence>
<feature type="transmembrane region" description="Helical" evidence="8">
    <location>
        <begin position="281"/>
        <end position="304"/>
    </location>
</feature>
<keyword evidence="10" id="KW-1185">Reference proteome</keyword>
<evidence type="ECO:0000256" key="4">
    <source>
        <dbReference type="ARBA" id="ARBA00022692"/>
    </source>
</evidence>
<evidence type="ECO:0000256" key="1">
    <source>
        <dbReference type="ARBA" id="ARBA00004127"/>
    </source>
</evidence>
<sequence>MVCISTSRTDPLGNLIKLELKNARKIRPKYTKVSSCQPLAFQQAHIPAAHRKQLSSSRHISSSWRSPRNDAPRCNWSKCEERNITMLYQTSLHVVGLLFMVAMVTGSPGDRSYVYQKCLHSCVQKNCSEYKINSFLESQPACTRLMGWSCQDECKYTCMWVAADAFEKDGLHVPQFHGKWPFIRLCGIQEPASMFFSLLNGLAHLSILWYRRFVPPSTPMYYVWHSVALLAFNAWTWSVIFHTKDTDFTEKMDYFCAFSMVIYNTFTVACRILGTHNWRPLAFIALFCGAFFIQHITYLSIYGFGYGYNMKALLALELWDFPPLFWTFDAHSLWHAGSWPLCILWYSFASGCWPLCIIWNR</sequence>
<feature type="transmembrane region" description="Helical" evidence="8">
    <location>
        <begin position="252"/>
        <end position="274"/>
    </location>
</feature>
<comment type="subcellular location">
    <subcellularLocation>
        <location evidence="1">Endomembrane system</location>
        <topology evidence="1">Multi-pass membrane protein</topology>
    </subcellularLocation>
    <subcellularLocation>
        <location evidence="8">Golgi apparatus membrane</location>
        <topology evidence="8">Multi-pass membrane protein</topology>
    </subcellularLocation>
</comment>
<keyword evidence="4 8" id="KW-0812">Transmembrane</keyword>
<evidence type="ECO:0000256" key="5">
    <source>
        <dbReference type="ARBA" id="ARBA00022729"/>
    </source>
</evidence>
<dbReference type="Proteomes" id="UP001164746">
    <property type="component" value="Chromosome 1"/>
</dbReference>
<evidence type="ECO:0000256" key="7">
    <source>
        <dbReference type="ARBA" id="ARBA00023136"/>
    </source>
</evidence>
<dbReference type="EMBL" id="CP111012">
    <property type="protein sequence ID" value="WAQ94169.1"/>
    <property type="molecule type" value="Genomic_DNA"/>
</dbReference>
<protein>
    <recommendedName>
        <fullName evidence="8">Post-GPI attachment to proteins factor 3</fullName>
    </recommendedName>
</protein>
<dbReference type="InterPro" id="IPR007217">
    <property type="entry name" value="Per1-like"/>
</dbReference>
<accession>A0ABY7D951</accession>
<comment type="function">
    <text evidence="8">Involved in the lipid remodeling steps of GPI-anchor maturation.</text>
</comment>
<organism evidence="9 10">
    <name type="scientific">Mya arenaria</name>
    <name type="common">Soft-shell clam</name>
    <dbReference type="NCBI Taxonomy" id="6604"/>
    <lineage>
        <taxon>Eukaryota</taxon>
        <taxon>Metazoa</taxon>
        <taxon>Spiralia</taxon>
        <taxon>Lophotrochozoa</taxon>
        <taxon>Mollusca</taxon>
        <taxon>Bivalvia</taxon>
        <taxon>Autobranchia</taxon>
        <taxon>Heteroconchia</taxon>
        <taxon>Euheterodonta</taxon>
        <taxon>Imparidentia</taxon>
        <taxon>Neoheterodontei</taxon>
        <taxon>Myida</taxon>
        <taxon>Myoidea</taxon>
        <taxon>Myidae</taxon>
        <taxon>Mya</taxon>
    </lineage>
</organism>
<name>A0ABY7D951_MYAAR</name>
<keyword evidence="5" id="KW-0732">Signal</keyword>
<dbReference type="Pfam" id="PF04080">
    <property type="entry name" value="Per1"/>
    <property type="match status" value="1"/>
</dbReference>
<feature type="transmembrane region" description="Helical" evidence="8">
    <location>
        <begin position="192"/>
        <end position="210"/>
    </location>
</feature>
<keyword evidence="3 8" id="KW-0337">GPI-anchor biosynthesis</keyword>
<keyword evidence="8" id="KW-0333">Golgi apparatus</keyword>
<evidence type="ECO:0000256" key="6">
    <source>
        <dbReference type="ARBA" id="ARBA00022989"/>
    </source>
</evidence>
<proteinExistence type="inferred from homology"/>
<feature type="transmembrane region" description="Helical" evidence="8">
    <location>
        <begin position="222"/>
        <end position="240"/>
    </location>
</feature>
<gene>
    <name evidence="9" type="ORF">MAR_006640</name>
</gene>
<evidence type="ECO:0000256" key="8">
    <source>
        <dbReference type="RuleBase" id="RU365066"/>
    </source>
</evidence>
<dbReference type="PANTHER" id="PTHR13148:SF0">
    <property type="entry name" value="POST-GPI ATTACHMENT TO PROTEINS FACTOR 3"/>
    <property type="match status" value="1"/>
</dbReference>
<evidence type="ECO:0000256" key="2">
    <source>
        <dbReference type="ARBA" id="ARBA00006387"/>
    </source>
</evidence>
<comment type="caution">
    <text evidence="8">Lacks conserved residue(s) required for the propagation of feature annotation.</text>
</comment>
<dbReference type="PANTHER" id="PTHR13148">
    <property type="entry name" value="PER1-RELATED"/>
    <property type="match status" value="1"/>
</dbReference>
<comment type="similarity">
    <text evidence="2 8">Belongs to the PGAP3 family.</text>
</comment>
<evidence type="ECO:0000256" key="3">
    <source>
        <dbReference type="ARBA" id="ARBA00022502"/>
    </source>
</evidence>
<keyword evidence="6 8" id="KW-1133">Transmembrane helix</keyword>